<dbReference type="InterPro" id="IPR029058">
    <property type="entry name" value="AB_hydrolase_fold"/>
</dbReference>
<evidence type="ECO:0000313" key="3">
    <source>
        <dbReference type="Proteomes" id="UP000825051"/>
    </source>
</evidence>
<organism evidence="2 3">
    <name type="scientific">Horticoccus luteus</name>
    <dbReference type="NCBI Taxonomy" id="2862869"/>
    <lineage>
        <taxon>Bacteria</taxon>
        <taxon>Pseudomonadati</taxon>
        <taxon>Verrucomicrobiota</taxon>
        <taxon>Opitutia</taxon>
        <taxon>Opitutales</taxon>
        <taxon>Opitutaceae</taxon>
        <taxon>Horticoccus</taxon>
    </lineage>
</organism>
<dbReference type="RefSeq" id="WP_220166072.1">
    <property type="nucleotide sequence ID" value="NZ_CP080507.1"/>
</dbReference>
<dbReference type="AlphaFoldDB" id="A0A8F9TWQ1"/>
<dbReference type="SUPFAM" id="SSF53474">
    <property type="entry name" value="alpha/beta-Hydrolases"/>
    <property type="match status" value="1"/>
</dbReference>
<keyword evidence="3" id="KW-1185">Reference proteome</keyword>
<proteinExistence type="predicted"/>
<protein>
    <recommendedName>
        <fullName evidence="1">AB hydrolase-1 domain-containing protein</fullName>
    </recommendedName>
</protein>
<dbReference type="Gene3D" id="3.40.50.1820">
    <property type="entry name" value="alpha/beta hydrolase"/>
    <property type="match status" value="1"/>
</dbReference>
<dbReference type="Pfam" id="PF12697">
    <property type="entry name" value="Abhydrolase_6"/>
    <property type="match status" value="1"/>
</dbReference>
<accession>A0A8F9TWQ1</accession>
<dbReference type="KEGG" id="ole:K0B96_08490"/>
<gene>
    <name evidence="2" type="ORF">K0B96_08490</name>
</gene>
<dbReference type="EMBL" id="CP080507">
    <property type="protein sequence ID" value="QYM80624.1"/>
    <property type="molecule type" value="Genomic_DNA"/>
</dbReference>
<dbReference type="Proteomes" id="UP000825051">
    <property type="component" value="Chromosome"/>
</dbReference>
<name>A0A8F9TWQ1_9BACT</name>
<dbReference type="InterPro" id="IPR000073">
    <property type="entry name" value="AB_hydrolase_1"/>
</dbReference>
<feature type="domain" description="AB hydrolase-1" evidence="1">
    <location>
        <begin position="46"/>
        <end position="176"/>
    </location>
</feature>
<evidence type="ECO:0000313" key="2">
    <source>
        <dbReference type="EMBL" id="QYM80624.1"/>
    </source>
</evidence>
<evidence type="ECO:0000259" key="1">
    <source>
        <dbReference type="Pfam" id="PF12697"/>
    </source>
</evidence>
<sequence length="189" mass="20818">MFYAFVGTGQVGDMPRSTATAYARLLDLAHRASDGETLQALTQVGPPPFKNMKQVASFFERMGKYQPAADAVALNSLKQSLLSPPPDYSLRDDVNRARGFMAVPPWSLYNDLLNTKLTALGPDFDLPVFVIQGADDMVTPVGLTREFFESIHAPRKEMVTIPNAGHFAVWSHADLFLNELVKHVRPLAG</sequence>
<reference evidence="2" key="1">
    <citation type="submission" date="2021-08" db="EMBL/GenBank/DDBJ databases">
        <title>Genome of a novel bacterium of the phylum Verrucomicrobia, Oleiharenicola sp. KSB-15.</title>
        <authorList>
            <person name="Chung J.-H."/>
            <person name="Ahn J.-H."/>
            <person name="Yoon Y."/>
            <person name="Kim D.-Y."/>
            <person name="An S.-H."/>
            <person name="Park I."/>
            <person name="Yeon J."/>
        </authorList>
    </citation>
    <scope>NUCLEOTIDE SEQUENCE</scope>
    <source>
        <strain evidence="2">KSB-15</strain>
    </source>
</reference>